<feature type="transmembrane region" description="Helical" evidence="9">
    <location>
        <begin position="337"/>
        <end position="358"/>
    </location>
</feature>
<evidence type="ECO:0000256" key="7">
    <source>
        <dbReference type="ARBA" id="ARBA00023136"/>
    </source>
</evidence>
<feature type="transmembrane region" description="Helical" evidence="9">
    <location>
        <begin position="184"/>
        <end position="206"/>
    </location>
</feature>
<keyword evidence="12" id="KW-1185">Reference proteome</keyword>
<keyword evidence="4 9" id="KW-0812">Transmembrane</keyword>
<dbReference type="GO" id="GO:0005783">
    <property type="term" value="C:endoplasmic reticulum"/>
    <property type="evidence" value="ECO:0007669"/>
    <property type="project" value="EnsemblFungi"/>
</dbReference>
<dbReference type="PANTHER" id="PTHR22950">
    <property type="entry name" value="AMINO ACID TRANSPORTER"/>
    <property type="match status" value="1"/>
</dbReference>
<evidence type="ECO:0000313" key="11">
    <source>
        <dbReference type="EMBL" id="ODV98006.1"/>
    </source>
</evidence>
<dbReference type="GO" id="GO:0016020">
    <property type="term" value="C:membrane"/>
    <property type="evidence" value="ECO:0007669"/>
    <property type="project" value="UniProtKB-SubCell"/>
</dbReference>
<feature type="transmembrane region" description="Helical" evidence="9">
    <location>
        <begin position="409"/>
        <end position="426"/>
    </location>
</feature>
<keyword evidence="6 9" id="KW-1133">Transmembrane helix</keyword>
<evidence type="ECO:0000256" key="3">
    <source>
        <dbReference type="ARBA" id="ARBA00022448"/>
    </source>
</evidence>
<feature type="transmembrane region" description="Helical" evidence="9">
    <location>
        <begin position="218"/>
        <end position="239"/>
    </location>
</feature>
<keyword evidence="3" id="KW-0813">Transport</keyword>
<feature type="domain" description="Amino acid transporter transmembrane" evidence="10">
    <location>
        <begin position="64"/>
        <end position="466"/>
    </location>
</feature>
<feature type="transmembrane region" description="Helical" evidence="9">
    <location>
        <begin position="143"/>
        <end position="164"/>
    </location>
</feature>
<feature type="transmembrane region" description="Helical" evidence="9">
    <location>
        <begin position="294"/>
        <end position="317"/>
    </location>
</feature>
<feature type="region of interest" description="Disordered" evidence="8">
    <location>
        <begin position="1"/>
        <end position="22"/>
    </location>
</feature>
<evidence type="ECO:0000256" key="8">
    <source>
        <dbReference type="SAM" id="MobiDB-lite"/>
    </source>
</evidence>
<dbReference type="STRING" id="669874.A0A1E4U1X1"/>
<evidence type="ECO:0000256" key="9">
    <source>
        <dbReference type="SAM" id="Phobius"/>
    </source>
</evidence>
<dbReference type="InterPro" id="IPR013057">
    <property type="entry name" value="AA_transpt_TM"/>
</dbReference>
<keyword evidence="5" id="KW-0029">Amino-acid transport</keyword>
<evidence type="ECO:0000259" key="10">
    <source>
        <dbReference type="Pfam" id="PF01490"/>
    </source>
</evidence>
<keyword evidence="7 9" id="KW-0472">Membrane</keyword>
<dbReference type="OrthoDB" id="28208at2759"/>
<evidence type="ECO:0000256" key="4">
    <source>
        <dbReference type="ARBA" id="ARBA00022692"/>
    </source>
</evidence>
<accession>A0A1E4U1X1</accession>
<feature type="transmembrane region" description="Helical" evidence="9">
    <location>
        <begin position="96"/>
        <end position="117"/>
    </location>
</feature>
<feature type="transmembrane region" description="Helical" evidence="9">
    <location>
        <begin position="70"/>
        <end position="90"/>
    </location>
</feature>
<sequence length="481" mass="52737">MSPRYDNDNLQQPEAEEDEENLNAYELESLDSLDFGNEDATMIPDVESNNTNHEANHFSENQNKSTMRMAFMNMANSILGAGIIGLPFAFRNCGLLAGIVMLVVLTVLIDWTLRLIIINNKLSSQKSYHDTVEFCFGKTGRMVILLAQGLFAYGGSMAFCVIIGDSIPHVLRSFFAKFVESSKFIDVLLSRNVVIIGFTIGIAYPLSMNRDISKLAKASMFALIGMLVIVAIVTIRGPIVSSTVKVNFTTSDIIMKSSIFQGISVISFALVCHHNTTFIYDSMKNPTLDRFTKLTHISCFISMLACAVMGLAGFLSFKDKTKGNILNNFPSDDFAVNIARFFFGLNMLTTLPLEIFVVREIVKEILLPEGKVEGTNKKIVLSDRAHFIITSLLVFSSMSVSLFTCNLGAILELIGATSASLMAYILPPLCYAKMIGAEKSTMQKLPAYSCAAFGFLVMGFSTIQTISGAIHGTDASHCVID</sequence>
<proteinExistence type="inferred from homology"/>
<evidence type="ECO:0000313" key="12">
    <source>
        <dbReference type="Proteomes" id="UP000094236"/>
    </source>
</evidence>
<evidence type="ECO:0000256" key="2">
    <source>
        <dbReference type="ARBA" id="ARBA00008066"/>
    </source>
</evidence>
<protein>
    <recommendedName>
        <fullName evidence="10">Amino acid transporter transmembrane domain-containing protein</fullName>
    </recommendedName>
</protein>
<evidence type="ECO:0000256" key="6">
    <source>
        <dbReference type="ARBA" id="ARBA00022989"/>
    </source>
</evidence>
<feature type="transmembrane region" description="Helical" evidence="9">
    <location>
        <begin position="385"/>
        <end position="403"/>
    </location>
</feature>
<name>A0A1E4U1X1_PACTA</name>
<comment type="subcellular location">
    <subcellularLocation>
        <location evidence="1">Membrane</location>
        <topology evidence="1">Multi-pass membrane protein</topology>
    </subcellularLocation>
</comment>
<dbReference type="GO" id="GO:0015179">
    <property type="term" value="F:L-amino acid transmembrane transporter activity"/>
    <property type="evidence" value="ECO:0007669"/>
    <property type="project" value="TreeGrafter"/>
</dbReference>
<dbReference type="Pfam" id="PF01490">
    <property type="entry name" value="Aa_trans"/>
    <property type="match status" value="1"/>
</dbReference>
<evidence type="ECO:0000256" key="1">
    <source>
        <dbReference type="ARBA" id="ARBA00004141"/>
    </source>
</evidence>
<dbReference type="PANTHER" id="PTHR22950:SF458">
    <property type="entry name" value="SODIUM-COUPLED NEUTRAL AMINO ACID TRANSPORTER 11-RELATED"/>
    <property type="match status" value="1"/>
</dbReference>
<dbReference type="AlphaFoldDB" id="A0A1E4U1X1"/>
<evidence type="ECO:0000256" key="5">
    <source>
        <dbReference type="ARBA" id="ARBA00022970"/>
    </source>
</evidence>
<feature type="transmembrane region" description="Helical" evidence="9">
    <location>
        <begin position="447"/>
        <end position="466"/>
    </location>
</feature>
<organism evidence="11 12">
    <name type="scientific">Pachysolen tannophilus NRRL Y-2460</name>
    <dbReference type="NCBI Taxonomy" id="669874"/>
    <lineage>
        <taxon>Eukaryota</taxon>
        <taxon>Fungi</taxon>
        <taxon>Dikarya</taxon>
        <taxon>Ascomycota</taxon>
        <taxon>Saccharomycotina</taxon>
        <taxon>Pichiomycetes</taxon>
        <taxon>Pachysolenaceae</taxon>
        <taxon>Pachysolen</taxon>
    </lineage>
</organism>
<comment type="similarity">
    <text evidence="2">Belongs to the amino acid/polyamine transporter 2 family.</text>
</comment>
<reference evidence="12" key="1">
    <citation type="submission" date="2016-05" db="EMBL/GenBank/DDBJ databases">
        <title>Comparative genomics of biotechnologically important yeasts.</title>
        <authorList>
            <consortium name="DOE Joint Genome Institute"/>
            <person name="Riley R."/>
            <person name="Haridas S."/>
            <person name="Wolfe K.H."/>
            <person name="Lopes M.R."/>
            <person name="Hittinger C.T."/>
            <person name="Goker M."/>
            <person name="Salamov A."/>
            <person name="Wisecaver J."/>
            <person name="Long T.M."/>
            <person name="Aerts A.L."/>
            <person name="Barry K."/>
            <person name="Choi C."/>
            <person name="Clum A."/>
            <person name="Coughlan A.Y."/>
            <person name="Deshpande S."/>
            <person name="Douglass A.P."/>
            <person name="Hanson S.J."/>
            <person name="Klenk H.-P."/>
            <person name="Labutti K."/>
            <person name="Lapidus A."/>
            <person name="Lindquist E."/>
            <person name="Lipzen A."/>
            <person name="Meier-Kolthoff J.P."/>
            <person name="Ohm R.A."/>
            <person name="Otillar R.P."/>
            <person name="Pangilinan J."/>
            <person name="Peng Y."/>
            <person name="Rokas A."/>
            <person name="Rosa C.A."/>
            <person name="Scheuner C."/>
            <person name="Sibirny A.A."/>
            <person name="Slot J.C."/>
            <person name="Stielow J.B."/>
            <person name="Sun H."/>
            <person name="Kurtzman C.P."/>
            <person name="Blackwell M."/>
            <person name="Grigoriev I.V."/>
            <person name="Jeffries T.W."/>
        </authorList>
    </citation>
    <scope>NUCLEOTIDE SEQUENCE [LARGE SCALE GENOMIC DNA]</scope>
    <source>
        <strain evidence="12">NRRL Y-2460</strain>
    </source>
</reference>
<feature type="transmembrane region" description="Helical" evidence="9">
    <location>
        <begin position="259"/>
        <end position="282"/>
    </location>
</feature>
<dbReference type="Proteomes" id="UP000094236">
    <property type="component" value="Unassembled WGS sequence"/>
</dbReference>
<gene>
    <name evidence="11" type="ORF">PACTADRAFT_73650</name>
</gene>
<dbReference type="EMBL" id="KV454011">
    <property type="protein sequence ID" value="ODV98006.1"/>
    <property type="molecule type" value="Genomic_DNA"/>
</dbReference>